<gene>
    <name evidence="1" type="ORF">BDN70DRAFT_89290</name>
</gene>
<evidence type="ECO:0000313" key="2">
    <source>
        <dbReference type="Proteomes" id="UP000807469"/>
    </source>
</evidence>
<protein>
    <submittedName>
        <fullName evidence="1">Uncharacterized protein</fullName>
    </submittedName>
</protein>
<dbReference type="AlphaFoldDB" id="A0A9P6CZ01"/>
<comment type="caution">
    <text evidence="1">The sequence shown here is derived from an EMBL/GenBank/DDBJ whole genome shotgun (WGS) entry which is preliminary data.</text>
</comment>
<dbReference type="EMBL" id="MU155249">
    <property type="protein sequence ID" value="KAF9477849.1"/>
    <property type="molecule type" value="Genomic_DNA"/>
</dbReference>
<evidence type="ECO:0000313" key="1">
    <source>
        <dbReference type="EMBL" id="KAF9477849.1"/>
    </source>
</evidence>
<reference evidence="1" key="1">
    <citation type="submission" date="2020-11" db="EMBL/GenBank/DDBJ databases">
        <authorList>
            <consortium name="DOE Joint Genome Institute"/>
            <person name="Ahrendt S."/>
            <person name="Riley R."/>
            <person name="Andreopoulos W."/>
            <person name="Labutti K."/>
            <person name="Pangilinan J."/>
            <person name="Ruiz-Duenas F.J."/>
            <person name="Barrasa J.M."/>
            <person name="Sanchez-Garcia M."/>
            <person name="Camarero S."/>
            <person name="Miyauchi S."/>
            <person name="Serrano A."/>
            <person name="Linde D."/>
            <person name="Babiker R."/>
            <person name="Drula E."/>
            <person name="Ayuso-Fernandez I."/>
            <person name="Pacheco R."/>
            <person name="Padilla G."/>
            <person name="Ferreira P."/>
            <person name="Barriuso J."/>
            <person name="Kellner H."/>
            <person name="Castanera R."/>
            <person name="Alfaro M."/>
            <person name="Ramirez L."/>
            <person name="Pisabarro A.G."/>
            <person name="Kuo A."/>
            <person name="Tritt A."/>
            <person name="Lipzen A."/>
            <person name="He G."/>
            <person name="Yan M."/>
            <person name="Ng V."/>
            <person name="Cullen D."/>
            <person name="Martin F."/>
            <person name="Rosso M.-N."/>
            <person name="Henrissat B."/>
            <person name="Hibbett D."/>
            <person name="Martinez A.T."/>
            <person name="Grigoriev I.V."/>
        </authorList>
    </citation>
    <scope>NUCLEOTIDE SEQUENCE</scope>
    <source>
        <strain evidence="1">CIRM-BRFM 674</strain>
    </source>
</reference>
<proteinExistence type="predicted"/>
<sequence>MLRGRQLTSRRLIVGLARDRPKVIERGSSLTVQIIFSATIRLTQRTRIFRDRMLPGLLRECRCALPPYRLRAALSTCASSTTLSASSLSITWWCAYHAQIPTSTSFTNLVSGSSPVTAKSTRPCSPMSLEKPSDPRVIIGPLPSM</sequence>
<accession>A0A9P6CZ01</accession>
<keyword evidence="2" id="KW-1185">Reference proteome</keyword>
<name>A0A9P6CZ01_9AGAR</name>
<dbReference type="Proteomes" id="UP000807469">
    <property type="component" value="Unassembled WGS sequence"/>
</dbReference>
<organism evidence="1 2">
    <name type="scientific">Pholiota conissans</name>
    <dbReference type="NCBI Taxonomy" id="109636"/>
    <lineage>
        <taxon>Eukaryota</taxon>
        <taxon>Fungi</taxon>
        <taxon>Dikarya</taxon>
        <taxon>Basidiomycota</taxon>
        <taxon>Agaricomycotina</taxon>
        <taxon>Agaricomycetes</taxon>
        <taxon>Agaricomycetidae</taxon>
        <taxon>Agaricales</taxon>
        <taxon>Agaricineae</taxon>
        <taxon>Strophariaceae</taxon>
        <taxon>Pholiota</taxon>
    </lineage>
</organism>